<protein>
    <submittedName>
        <fullName evidence="9">DNA internalization-related competence protein ComEC/Rec2</fullName>
    </submittedName>
</protein>
<keyword evidence="3 6" id="KW-0812">Transmembrane</keyword>
<dbReference type="AlphaFoldDB" id="A0A538SH03"/>
<dbReference type="InterPro" id="IPR001279">
    <property type="entry name" value="Metallo-B-lactamas"/>
</dbReference>
<dbReference type="InterPro" id="IPR004477">
    <property type="entry name" value="ComEC_N"/>
</dbReference>
<evidence type="ECO:0000256" key="4">
    <source>
        <dbReference type="ARBA" id="ARBA00022989"/>
    </source>
</evidence>
<organism evidence="9 10">
    <name type="scientific">Eiseniibacteriota bacterium</name>
    <dbReference type="NCBI Taxonomy" id="2212470"/>
    <lineage>
        <taxon>Bacteria</taxon>
        <taxon>Candidatus Eiseniibacteriota</taxon>
    </lineage>
</organism>
<dbReference type="InterPro" id="IPR052159">
    <property type="entry name" value="Competence_DNA_uptake"/>
</dbReference>
<evidence type="ECO:0000256" key="2">
    <source>
        <dbReference type="ARBA" id="ARBA00022475"/>
    </source>
</evidence>
<evidence type="ECO:0000256" key="5">
    <source>
        <dbReference type="ARBA" id="ARBA00023136"/>
    </source>
</evidence>
<dbReference type="InterPro" id="IPR035681">
    <property type="entry name" value="ComA-like_MBL"/>
</dbReference>
<keyword evidence="4 6" id="KW-1133">Transmembrane helix</keyword>
<evidence type="ECO:0000313" key="9">
    <source>
        <dbReference type="EMBL" id="TMQ50657.1"/>
    </source>
</evidence>
<feature type="chain" id="PRO_5022003144" evidence="7">
    <location>
        <begin position="23"/>
        <end position="837"/>
    </location>
</feature>
<dbReference type="Gene3D" id="3.60.15.10">
    <property type="entry name" value="Ribonuclease Z/Hydroxyacylglutathione hydrolase-like"/>
    <property type="match status" value="1"/>
</dbReference>
<keyword evidence="5 6" id="KW-0472">Membrane</keyword>
<dbReference type="Pfam" id="PF13567">
    <property type="entry name" value="DUF4131"/>
    <property type="match status" value="1"/>
</dbReference>
<accession>A0A538SH03</accession>
<dbReference type="Pfam" id="PF00753">
    <property type="entry name" value="Lactamase_B"/>
    <property type="match status" value="1"/>
</dbReference>
<feature type="transmembrane region" description="Helical" evidence="6">
    <location>
        <begin position="432"/>
        <end position="459"/>
    </location>
</feature>
<dbReference type="PANTHER" id="PTHR30619">
    <property type="entry name" value="DNA INTERNALIZATION/COMPETENCE PROTEIN COMEC/REC2"/>
    <property type="match status" value="1"/>
</dbReference>
<dbReference type="InterPro" id="IPR025405">
    <property type="entry name" value="DUF4131"/>
</dbReference>
<feature type="transmembrane region" description="Helical" evidence="6">
    <location>
        <begin position="531"/>
        <end position="550"/>
    </location>
</feature>
<feature type="transmembrane region" description="Helical" evidence="6">
    <location>
        <begin position="264"/>
        <end position="288"/>
    </location>
</feature>
<dbReference type="SMART" id="SM00849">
    <property type="entry name" value="Lactamase_B"/>
    <property type="match status" value="1"/>
</dbReference>
<evidence type="ECO:0000256" key="6">
    <source>
        <dbReference type="SAM" id="Phobius"/>
    </source>
</evidence>
<comment type="caution">
    <text evidence="9">The sequence shown here is derived from an EMBL/GenBank/DDBJ whole genome shotgun (WGS) entry which is preliminary data.</text>
</comment>
<gene>
    <name evidence="9" type="ORF">E6K71_02035</name>
</gene>
<dbReference type="NCBIfam" id="TIGR00361">
    <property type="entry name" value="ComEC_Rec2"/>
    <property type="match status" value="1"/>
</dbReference>
<proteinExistence type="predicted"/>
<reference evidence="9 10" key="1">
    <citation type="journal article" date="2019" name="Nat. Microbiol.">
        <title>Mediterranean grassland soil C-N compound turnover is dependent on rainfall and depth, and is mediated by genomically divergent microorganisms.</title>
        <authorList>
            <person name="Diamond S."/>
            <person name="Andeer P.F."/>
            <person name="Li Z."/>
            <person name="Crits-Christoph A."/>
            <person name="Burstein D."/>
            <person name="Anantharaman K."/>
            <person name="Lane K.R."/>
            <person name="Thomas B.C."/>
            <person name="Pan C."/>
            <person name="Northen T.R."/>
            <person name="Banfield J.F."/>
        </authorList>
    </citation>
    <scope>NUCLEOTIDE SEQUENCE [LARGE SCALE GENOMIC DNA]</scope>
    <source>
        <strain evidence="9">WS_1</strain>
    </source>
</reference>
<evidence type="ECO:0000256" key="7">
    <source>
        <dbReference type="SAM" id="SignalP"/>
    </source>
</evidence>
<evidence type="ECO:0000259" key="8">
    <source>
        <dbReference type="SMART" id="SM00849"/>
    </source>
</evidence>
<dbReference type="EMBL" id="VBOR01000030">
    <property type="protein sequence ID" value="TMQ50657.1"/>
    <property type="molecule type" value="Genomic_DNA"/>
</dbReference>
<dbReference type="Pfam" id="PF03772">
    <property type="entry name" value="Competence"/>
    <property type="match status" value="1"/>
</dbReference>
<feature type="transmembrane region" description="Helical" evidence="6">
    <location>
        <begin position="32"/>
        <end position="51"/>
    </location>
</feature>
<dbReference type="GO" id="GO:0030420">
    <property type="term" value="P:establishment of competence for transformation"/>
    <property type="evidence" value="ECO:0007669"/>
    <property type="project" value="InterPro"/>
</dbReference>
<comment type="subcellular location">
    <subcellularLocation>
        <location evidence="1">Cell membrane</location>
        <topology evidence="1">Multi-pass membrane protein</topology>
    </subcellularLocation>
</comment>
<sequence>MRLPVPVLLWICLLAGHALASAAPIPAAWEGTLRAAAFLLAPASLLLGWAASRHHARVRAWIWTRRAEILCGVSALVAAGGALGAEADRILEPLPVHPRPVPVAVEGRILDAVAADALHPAVTLRATQVRVGEASARCASTLLVRFGDDGPPPEWAVPGLSIRFQGTYRPLEDARNPGTSAPGRWLERLGIAGTVDADPTTVVVLAGQRDDAIPWSGLVRLRLARLFSRDLSAPVAALARGMALGDRSGIVPSIRDSFRDGGTIHILSISGLHVVVLAGIVAAAAIAFRIPSAAALWIELFVLWGYVLLVGAPASAVRSAILWTAMRAARVRGSAVRPFAAWGSAGLLLQLADPGVLSDPGFQLSFAAVLGLGASGGLRLALPAAPGARGIKARLRSLTRALLSLGQQSAFAEAGTLGIQVMQFGAVPVAGLFLNLAVIPLCGLFMAAMLVHLGCAFAAPPLAPSAAGAVELSGLLMLWLTATVARWMPPLPARALPPAAAIVLGLALLLVAAAAWEKARVERRAPDRRNASLCAVAALLVSWAAPFVPYPHGPDRSAWLLVLDVGQGDAAVAHAEGTSILVDAGPITETRDEGRLAVEPALRSEGITGLDAAILSHAHRDHYGGLAWLFSRGFVHRLFENGSDPEGAWRRPLLAGLTRSRGRAFRVRGDTTVAASASLSFRLLRAPDPGLSRPGNAAENNRSLVALVEVGEATVCFAGDVEHEAEMALLGKIAPARIMKVPHHGSKTSSDSAWIAATRPRIALVSCGERNRFGHPDPATVGRYLLAGARVFRTDREGAIRITPVPGGALVSTRAHPAPEFLAWDPPAAVSPSGHSP</sequence>
<dbReference type="Proteomes" id="UP000316292">
    <property type="component" value="Unassembled WGS sequence"/>
</dbReference>
<dbReference type="InterPro" id="IPR036866">
    <property type="entry name" value="RibonucZ/Hydroxyglut_hydro"/>
</dbReference>
<evidence type="ECO:0000313" key="10">
    <source>
        <dbReference type="Proteomes" id="UP000316292"/>
    </source>
</evidence>
<feature type="domain" description="Metallo-beta-lactamase" evidence="8">
    <location>
        <begin position="567"/>
        <end position="769"/>
    </location>
</feature>
<dbReference type="NCBIfam" id="TIGR00360">
    <property type="entry name" value="ComEC_N-term"/>
    <property type="match status" value="1"/>
</dbReference>
<dbReference type="CDD" id="cd07731">
    <property type="entry name" value="ComA-like_MBL-fold"/>
    <property type="match status" value="1"/>
</dbReference>
<feature type="transmembrane region" description="Helical" evidence="6">
    <location>
        <begin position="294"/>
        <end position="314"/>
    </location>
</feature>
<dbReference type="InterPro" id="IPR004797">
    <property type="entry name" value="Competence_ComEC/Rec2"/>
</dbReference>
<keyword evidence="2" id="KW-1003">Cell membrane</keyword>
<dbReference type="GO" id="GO:0005886">
    <property type="term" value="C:plasma membrane"/>
    <property type="evidence" value="ECO:0007669"/>
    <property type="project" value="UniProtKB-SubCell"/>
</dbReference>
<keyword evidence="7" id="KW-0732">Signal</keyword>
<evidence type="ECO:0000256" key="1">
    <source>
        <dbReference type="ARBA" id="ARBA00004651"/>
    </source>
</evidence>
<feature type="signal peptide" evidence="7">
    <location>
        <begin position="1"/>
        <end position="22"/>
    </location>
</feature>
<evidence type="ECO:0000256" key="3">
    <source>
        <dbReference type="ARBA" id="ARBA00022692"/>
    </source>
</evidence>
<dbReference type="SUPFAM" id="SSF56281">
    <property type="entry name" value="Metallo-hydrolase/oxidoreductase"/>
    <property type="match status" value="1"/>
</dbReference>
<feature type="transmembrane region" description="Helical" evidence="6">
    <location>
        <begin position="499"/>
        <end position="519"/>
    </location>
</feature>
<dbReference type="PANTHER" id="PTHR30619:SF1">
    <property type="entry name" value="RECOMBINATION PROTEIN 2"/>
    <property type="match status" value="1"/>
</dbReference>
<name>A0A538SH03_UNCEI</name>